<dbReference type="Proteomes" id="UP000305681">
    <property type="component" value="Unassembled WGS sequence"/>
</dbReference>
<sequence>MGLFDFFRSPPSRDVFAQTVLQQIGQHALASDCRYEREQFRIVSGSNGDHIFNLDNAYRDYCAAPRKQRAQMVQNYLRVLLPSDVPSSFSEARSALMPVLRSRSQGDYFRLLALREPQRPAFGYACQDFSEDAVVMLAYDTEANMTTVSQATLARWGVTFEQALAVAMDNLRERTPQRFLALGEGLLLGEWDDAYDSSRLLLPDLLYRACEGGEPLVMVPTRGRFLLASSNNVAGQLAMVALADKLAQDEGRHVSAAMYGVRQGKIVACDPADAAVATALRRFQTMLREHHYKEQKVEWDQINEHAGEDIFIAGYLLKQAEGSEHIITMSAWTQGVDTLLPRTDVVAMVVSDERDDDDESRIKVLAWDDAVAIGGELMQEVACYPVRYRVRAFPAPQLLASAPAWTV</sequence>
<proteinExistence type="predicted"/>
<comment type="caution">
    <text evidence="1">The sequence shown here is derived from an EMBL/GenBank/DDBJ whole genome shotgun (WGS) entry which is preliminary data.</text>
</comment>
<dbReference type="EMBL" id="VDGE01000011">
    <property type="protein sequence ID" value="TNC74008.1"/>
    <property type="molecule type" value="Genomic_DNA"/>
</dbReference>
<dbReference type="RefSeq" id="WP_139092120.1">
    <property type="nucleotide sequence ID" value="NZ_VDGE01000011.1"/>
</dbReference>
<accession>A0A5C4NKT8</accession>
<evidence type="ECO:0000313" key="2">
    <source>
        <dbReference type="Proteomes" id="UP000305681"/>
    </source>
</evidence>
<evidence type="ECO:0000313" key="1">
    <source>
        <dbReference type="EMBL" id="TNC74008.1"/>
    </source>
</evidence>
<protein>
    <recommendedName>
        <fullName evidence="3">DUF1444 family protein</fullName>
    </recommendedName>
</protein>
<dbReference type="AlphaFoldDB" id="A0A5C4NKT8"/>
<organism evidence="1 2">
    <name type="scientific">Janthinobacterium lividum</name>
    <dbReference type="NCBI Taxonomy" id="29581"/>
    <lineage>
        <taxon>Bacteria</taxon>
        <taxon>Pseudomonadati</taxon>
        <taxon>Pseudomonadota</taxon>
        <taxon>Betaproteobacteria</taxon>
        <taxon>Burkholderiales</taxon>
        <taxon>Oxalobacteraceae</taxon>
        <taxon>Janthinobacterium</taxon>
    </lineage>
</organism>
<evidence type="ECO:0008006" key="3">
    <source>
        <dbReference type="Google" id="ProtNLM"/>
    </source>
</evidence>
<gene>
    <name evidence="1" type="ORF">FHI69_22855</name>
</gene>
<name>A0A5C4NKT8_9BURK</name>
<reference evidence="1 2" key="1">
    <citation type="submission" date="2019-06" db="EMBL/GenBank/DDBJ databases">
        <title>Genome sequence of Janthinobacterium lividum UCD_MED1.</title>
        <authorList>
            <person name="De Leon M.E."/>
            <person name="Jospin G."/>
        </authorList>
    </citation>
    <scope>NUCLEOTIDE SEQUENCE [LARGE SCALE GENOMIC DNA]</scope>
    <source>
        <strain evidence="1 2">UCD_MED1</strain>
    </source>
</reference>